<protein>
    <submittedName>
        <fullName evidence="2">Uncharacterized protein</fullName>
    </submittedName>
</protein>
<evidence type="ECO:0000313" key="3">
    <source>
        <dbReference type="Proteomes" id="UP000800094"/>
    </source>
</evidence>
<evidence type="ECO:0000256" key="1">
    <source>
        <dbReference type="SAM" id="Phobius"/>
    </source>
</evidence>
<proteinExistence type="predicted"/>
<keyword evidence="1" id="KW-1133">Transmembrane helix</keyword>
<accession>A0A6A6IHQ0</accession>
<reference evidence="2" key="1">
    <citation type="journal article" date="2020" name="Stud. Mycol.">
        <title>101 Dothideomycetes genomes: a test case for predicting lifestyles and emergence of pathogens.</title>
        <authorList>
            <person name="Haridas S."/>
            <person name="Albert R."/>
            <person name="Binder M."/>
            <person name="Bloem J."/>
            <person name="Labutti K."/>
            <person name="Salamov A."/>
            <person name="Andreopoulos B."/>
            <person name="Baker S."/>
            <person name="Barry K."/>
            <person name="Bills G."/>
            <person name="Bluhm B."/>
            <person name="Cannon C."/>
            <person name="Castanera R."/>
            <person name="Culley D."/>
            <person name="Daum C."/>
            <person name="Ezra D."/>
            <person name="Gonzalez J."/>
            <person name="Henrissat B."/>
            <person name="Kuo A."/>
            <person name="Liang C."/>
            <person name="Lipzen A."/>
            <person name="Lutzoni F."/>
            <person name="Magnuson J."/>
            <person name="Mondo S."/>
            <person name="Nolan M."/>
            <person name="Ohm R."/>
            <person name="Pangilinan J."/>
            <person name="Park H.-J."/>
            <person name="Ramirez L."/>
            <person name="Alfaro M."/>
            <person name="Sun H."/>
            <person name="Tritt A."/>
            <person name="Yoshinaga Y."/>
            <person name="Zwiers L.-H."/>
            <person name="Turgeon B."/>
            <person name="Goodwin S."/>
            <person name="Spatafora J."/>
            <person name="Crous P."/>
            <person name="Grigoriev I."/>
        </authorList>
    </citation>
    <scope>NUCLEOTIDE SEQUENCE</scope>
    <source>
        <strain evidence="2">CBS 122368</strain>
    </source>
</reference>
<keyword evidence="1" id="KW-0812">Transmembrane</keyword>
<dbReference type="GeneID" id="54580098"/>
<name>A0A6A6IHQ0_9PLEO</name>
<dbReference type="RefSeq" id="XP_033684965.1">
    <property type="nucleotide sequence ID" value="XM_033826768.1"/>
</dbReference>
<sequence>MASSGPSYAPRPTIDLFVFFTAPIYARIMGSTSIFRVFLQLNVYHALCGLCARLSNSSRRDSYAIHCLSGAAIICFAFNAMRMKWADWYSDHPVWAGELLY</sequence>
<gene>
    <name evidence="2" type="ORF">BU26DRAFT_504375</name>
</gene>
<dbReference type="Proteomes" id="UP000800094">
    <property type="component" value="Unassembled WGS sequence"/>
</dbReference>
<dbReference type="EMBL" id="ML987194">
    <property type="protein sequence ID" value="KAF2249961.1"/>
    <property type="molecule type" value="Genomic_DNA"/>
</dbReference>
<feature type="transmembrane region" description="Helical" evidence="1">
    <location>
        <begin position="63"/>
        <end position="81"/>
    </location>
</feature>
<dbReference type="AlphaFoldDB" id="A0A6A6IHQ0"/>
<organism evidence="2 3">
    <name type="scientific">Trematosphaeria pertusa</name>
    <dbReference type="NCBI Taxonomy" id="390896"/>
    <lineage>
        <taxon>Eukaryota</taxon>
        <taxon>Fungi</taxon>
        <taxon>Dikarya</taxon>
        <taxon>Ascomycota</taxon>
        <taxon>Pezizomycotina</taxon>
        <taxon>Dothideomycetes</taxon>
        <taxon>Pleosporomycetidae</taxon>
        <taxon>Pleosporales</taxon>
        <taxon>Massarineae</taxon>
        <taxon>Trematosphaeriaceae</taxon>
        <taxon>Trematosphaeria</taxon>
    </lineage>
</organism>
<evidence type="ECO:0000313" key="2">
    <source>
        <dbReference type="EMBL" id="KAF2249961.1"/>
    </source>
</evidence>
<keyword evidence="1" id="KW-0472">Membrane</keyword>
<keyword evidence="3" id="KW-1185">Reference proteome</keyword>